<keyword evidence="3 5" id="KW-0285">Flavoprotein</keyword>
<feature type="domain" description="Acyl-CoA dehydrogenase/oxidase N-terminal" evidence="8">
    <location>
        <begin position="14"/>
        <end position="127"/>
    </location>
</feature>
<reference evidence="10" key="1">
    <citation type="journal article" date="2019" name="Int. J. Syst. Evol. Microbiol.">
        <title>The Global Catalogue of Microorganisms (GCM) 10K type strain sequencing project: providing services to taxonomists for standard genome sequencing and annotation.</title>
        <authorList>
            <consortium name="The Broad Institute Genomics Platform"/>
            <consortium name="The Broad Institute Genome Sequencing Center for Infectious Disease"/>
            <person name="Wu L."/>
            <person name="Ma J."/>
        </authorList>
    </citation>
    <scope>NUCLEOTIDE SEQUENCE [LARGE SCALE GENOMIC DNA]</scope>
    <source>
        <strain evidence="10">JCM 10671</strain>
    </source>
</reference>
<dbReference type="PANTHER" id="PTHR43884:SF12">
    <property type="entry name" value="ISOVALERYL-COA DEHYDROGENASE, MITOCHONDRIAL-RELATED"/>
    <property type="match status" value="1"/>
</dbReference>
<evidence type="ECO:0000313" key="10">
    <source>
        <dbReference type="Proteomes" id="UP001500957"/>
    </source>
</evidence>
<dbReference type="PANTHER" id="PTHR43884">
    <property type="entry name" value="ACYL-COA DEHYDROGENASE"/>
    <property type="match status" value="1"/>
</dbReference>
<evidence type="ECO:0000256" key="2">
    <source>
        <dbReference type="ARBA" id="ARBA00009347"/>
    </source>
</evidence>
<evidence type="ECO:0000259" key="6">
    <source>
        <dbReference type="Pfam" id="PF00441"/>
    </source>
</evidence>
<comment type="caution">
    <text evidence="9">The sequence shown here is derived from an EMBL/GenBank/DDBJ whole genome shotgun (WGS) entry which is preliminary data.</text>
</comment>
<dbReference type="SUPFAM" id="SSF47203">
    <property type="entry name" value="Acyl-CoA dehydrogenase C-terminal domain-like"/>
    <property type="match status" value="1"/>
</dbReference>
<dbReference type="Pfam" id="PF02771">
    <property type="entry name" value="Acyl-CoA_dh_N"/>
    <property type="match status" value="1"/>
</dbReference>
<dbReference type="Gene3D" id="1.20.140.10">
    <property type="entry name" value="Butyryl-CoA Dehydrogenase, subunit A, domain 3"/>
    <property type="match status" value="1"/>
</dbReference>
<dbReference type="InterPro" id="IPR006089">
    <property type="entry name" value="Acyl-CoA_DH_CS"/>
</dbReference>
<dbReference type="Pfam" id="PF02770">
    <property type="entry name" value="Acyl-CoA_dh_M"/>
    <property type="match status" value="1"/>
</dbReference>
<dbReference type="Pfam" id="PF00441">
    <property type="entry name" value="Acyl-CoA_dh_1"/>
    <property type="match status" value="1"/>
</dbReference>
<keyword evidence="10" id="KW-1185">Reference proteome</keyword>
<sequence length="388" mass="42730">MATDLWAPRPFFDADHEAFRDAVRTFVTRHVAGEMDRWEHEGIVSRDVWLEAGRQGLLGISFPEKFGGGGVEDYRFRCVVIEELQRVGAASLAVSFATQSDIAAPYLRDFGSVEQLERWLPGCSTGEHIVAIAMTEPGTGSDLQGIRTTARRDGSDWILNGSKTFISNGILADLVVVVARTDPDAGSRGFSLFVVEEGMPGFSRGRNLDKVGLHGQDTAELVFEDVRVPEANLLGEPGGGFSMLMRQLAGERMSIAYTACAGSRAALAWTLEYVRDRSAFGRRVADFQNTQFVLAECVTELDVTQAYVESLVDPLNRGELSAVDAAKAKWWGSEMHKRTVDRCLQLFGGYGYMEEYPIARAYRDTRISTIYGGTTEIMKVIIGRDLVG</sequence>
<dbReference type="Gene3D" id="1.10.540.10">
    <property type="entry name" value="Acyl-CoA dehydrogenase/oxidase, N-terminal domain"/>
    <property type="match status" value="1"/>
</dbReference>
<dbReference type="PROSITE" id="PS00073">
    <property type="entry name" value="ACYL_COA_DH_2"/>
    <property type="match status" value="1"/>
</dbReference>
<comment type="similarity">
    <text evidence="2 5">Belongs to the acyl-CoA dehydrogenase family.</text>
</comment>
<feature type="domain" description="Acyl-CoA dehydrogenase/oxidase C-terminal" evidence="6">
    <location>
        <begin position="238"/>
        <end position="386"/>
    </location>
</feature>
<organism evidence="9 10">
    <name type="scientific">Sporichthya brevicatena</name>
    <dbReference type="NCBI Taxonomy" id="171442"/>
    <lineage>
        <taxon>Bacteria</taxon>
        <taxon>Bacillati</taxon>
        <taxon>Actinomycetota</taxon>
        <taxon>Actinomycetes</taxon>
        <taxon>Sporichthyales</taxon>
        <taxon>Sporichthyaceae</taxon>
        <taxon>Sporichthya</taxon>
    </lineage>
</organism>
<dbReference type="InterPro" id="IPR013786">
    <property type="entry name" value="AcylCoA_DH/ox_N"/>
</dbReference>
<proteinExistence type="inferred from homology"/>
<evidence type="ECO:0000256" key="3">
    <source>
        <dbReference type="ARBA" id="ARBA00022630"/>
    </source>
</evidence>
<evidence type="ECO:0000259" key="8">
    <source>
        <dbReference type="Pfam" id="PF02771"/>
    </source>
</evidence>
<comment type="cofactor">
    <cofactor evidence="1 5">
        <name>FAD</name>
        <dbReference type="ChEBI" id="CHEBI:57692"/>
    </cofactor>
</comment>
<evidence type="ECO:0000256" key="5">
    <source>
        <dbReference type="RuleBase" id="RU362125"/>
    </source>
</evidence>
<feature type="domain" description="Acyl-CoA oxidase/dehydrogenase middle" evidence="7">
    <location>
        <begin position="131"/>
        <end position="226"/>
    </location>
</feature>
<dbReference type="EMBL" id="BAAAHE010000038">
    <property type="protein sequence ID" value="GAA0630366.1"/>
    <property type="molecule type" value="Genomic_DNA"/>
</dbReference>
<dbReference type="InterPro" id="IPR009075">
    <property type="entry name" value="AcylCo_DH/oxidase_C"/>
</dbReference>
<accession>A0ABP3SEZ9</accession>
<evidence type="ECO:0000259" key="7">
    <source>
        <dbReference type="Pfam" id="PF02770"/>
    </source>
</evidence>
<dbReference type="InterPro" id="IPR009100">
    <property type="entry name" value="AcylCoA_DH/oxidase_NM_dom_sf"/>
</dbReference>
<dbReference type="InterPro" id="IPR036250">
    <property type="entry name" value="AcylCo_DH-like_C"/>
</dbReference>
<dbReference type="Proteomes" id="UP001500957">
    <property type="component" value="Unassembled WGS sequence"/>
</dbReference>
<evidence type="ECO:0000256" key="1">
    <source>
        <dbReference type="ARBA" id="ARBA00001974"/>
    </source>
</evidence>
<dbReference type="SUPFAM" id="SSF56645">
    <property type="entry name" value="Acyl-CoA dehydrogenase NM domain-like"/>
    <property type="match status" value="1"/>
</dbReference>
<name>A0ABP3SEZ9_9ACTN</name>
<protein>
    <submittedName>
        <fullName evidence="9">Acyl-CoA dehydrogenase family protein</fullName>
    </submittedName>
</protein>
<dbReference type="InterPro" id="IPR006091">
    <property type="entry name" value="Acyl-CoA_Oxase/DH_mid-dom"/>
</dbReference>
<evidence type="ECO:0000313" key="9">
    <source>
        <dbReference type="EMBL" id="GAA0630366.1"/>
    </source>
</evidence>
<dbReference type="Gene3D" id="2.40.110.10">
    <property type="entry name" value="Butyryl-CoA Dehydrogenase, subunit A, domain 2"/>
    <property type="match status" value="1"/>
</dbReference>
<dbReference type="InterPro" id="IPR037069">
    <property type="entry name" value="AcylCoA_DH/ox_N_sf"/>
</dbReference>
<dbReference type="InterPro" id="IPR046373">
    <property type="entry name" value="Acyl-CoA_Oxase/DH_mid-dom_sf"/>
</dbReference>
<keyword evidence="5" id="KW-0560">Oxidoreductase</keyword>
<dbReference type="RefSeq" id="WP_344607595.1">
    <property type="nucleotide sequence ID" value="NZ_BAAAHE010000038.1"/>
</dbReference>
<gene>
    <name evidence="9" type="ORF">GCM10009547_37630</name>
</gene>
<evidence type="ECO:0000256" key="4">
    <source>
        <dbReference type="ARBA" id="ARBA00022827"/>
    </source>
</evidence>
<keyword evidence="4 5" id="KW-0274">FAD</keyword>